<name>A0ABP0N717_9DINO</name>
<proteinExistence type="predicted"/>
<organism evidence="2 3">
    <name type="scientific">Durusdinium trenchii</name>
    <dbReference type="NCBI Taxonomy" id="1381693"/>
    <lineage>
        <taxon>Eukaryota</taxon>
        <taxon>Sar</taxon>
        <taxon>Alveolata</taxon>
        <taxon>Dinophyceae</taxon>
        <taxon>Suessiales</taxon>
        <taxon>Symbiodiniaceae</taxon>
        <taxon>Durusdinium</taxon>
    </lineage>
</organism>
<evidence type="ECO:0008006" key="4">
    <source>
        <dbReference type="Google" id="ProtNLM"/>
    </source>
</evidence>
<feature type="non-terminal residue" evidence="2">
    <location>
        <position position="374"/>
    </location>
</feature>
<keyword evidence="1" id="KW-0732">Signal</keyword>
<sequence length="374" mass="38789">MDTQKVLAAAAILAAAGTTFAQVTPGPFAPDATEDMEGTGGGRTFLTSIFGGDVGVGGDLSFASVDFGDWQDFRAPGGPIQPTSGSIFGTIFGFGSVTFDFTGIGGITGFGFEASAAGVGTDDIEFFDLGGSSIGFFSDGDGYGPGDGTMEPKAWTSTVAIGSITVTGPETAFDDFRYVQGDVPARILLFSDSNGDFPAQAAADNLGLNYDFIDGDYPALNAALASGDYIFAIIHNPANNFAAGFDTELDNFVSGGNRVHFSFWNLDADPSLQGTLGVDSTVDFFAPRPVFNNAGHPSWGGAASPVMVDADDWNDNGDSLTGDEVVSTFDSDSGDGATVVSNDNRTLANGFEYDSMVQPEMIDLLEAQIAWVET</sequence>
<keyword evidence="3" id="KW-1185">Reference proteome</keyword>
<feature type="chain" id="PRO_5046807585" description="PEP-CTERM sorting domain-containing protein" evidence="1">
    <location>
        <begin position="22"/>
        <end position="374"/>
    </location>
</feature>
<comment type="caution">
    <text evidence="2">The sequence shown here is derived from an EMBL/GenBank/DDBJ whole genome shotgun (WGS) entry which is preliminary data.</text>
</comment>
<accession>A0ABP0N717</accession>
<dbReference type="EMBL" id="CAXAMM010026605">
    <property type="protein sequence ID" value="CAK9059258.1"/>
    <property type="molecule type" value="Genomic_DNA"/>
</dbReference>
<gene>
    <name evidence="2" type="ORF">SCF082_LOCUS31426</name>
</gene>
<evidence type="ECO:0000313" key="3">
    <source>
        <dbReference type="Proteomes" id="UP001642464"/>
    </source>
</evidence>
<dbReference type="Proteomes" id="UP001642464">
    <property type="component" value="Unassembled WGS sequence"/>
</dbReference>
<protein>
    <recommendedName>
        <fullName evidence="4">PEP-CTERM sorting domain-containing protein</fullName>
    </recommendedName>
</protein>
<feature type="signal peptide" evidence="1">
    <location>
        <begin position="1"/>
        <end position="21"/>
    </location>
</feature>
<reference evidence="2 3" key="1">
    <citation type="submission" date="2024-02" db="EMBL/GenBank/DDBJ databases">
        <authorList>
            <person name="Chen Y."/>
            <person name="Shah S."/>
            <person name="Dougan E. K."/>
            <person name="Thang M."/>
            <person name="Chan C."/>
        </authorList>
    </citation>
    <scope>NUCLEOTIDE SEQUENCE [LARGE SCALE GENOMIC DNA]</scope>
</reference>
<evidence type="ECO:0000313" key="2">
    <source>
        <dbReference type="EMBL" id="CAK9059258.1"/>
    </source>
</evidence>
<evidence type="ECO:0000256" key="1">
    <source>
        <dbReference type="SAM" id="SignalP"/>
    </source>
</evidence>